<accession>A0A248JPV8</accession>
<sequence>MLPPSSPPRFQGPTVLVAPGIRLAETELQESFLRAGGPGGQNVNKVETAVQLRFDAAASPNLPQWVKDKLKTLAGRRWTGDGVIVITAQRHRTQERNREDARERLFELIREATVRQAVRRATRPTLGSQKRRLDAKATRSGVKRLRGSVDID</sequence>
<dbReference type="Pfam" id="PF00472">
    <property type="entry name" value="RF-1"/>
    <property type="match status" value="1"/>
</dbReference>
<dbReference type="Gene3D" id="3.30.160.20">
    <property type="match status" value="1"/>
</dbReference>
<dbReference type="InterPro" id="IPR045853">
    <property type="entry name" value="Pep_chain_release_fac_I_sf"/>
</dbReference>
<evidence type="ECO:0000256" key="2">
    <source>
        <dbReference type="SAM" id="MobiDB-lite"/>
    </source>
</evidence>
<keyword evidence="4" id="KW-0378">Hydrolase</keyword>
<dbReference type="PROSITE" id="PS00745">
    <property type="entry name" value="RF_PROK_I"/>
    <property type="match status" value="1"/>
</dbReference>
<dbReference type="EMBL" id="CP022110">
    <property type="protein sequence ID" value="ASG20629.1"/>
    <property type="molecule type" value="Genomic_DNA"/>
</dbReference>
<dbReference type="GO" id="GO:0043022">
    <property type="term" value="F:ribosome binding"/>
    <property type="evidence" value="ECO:0007669"/>
    <property type="project" value="TreeGrafter"/>
</dbReference>
<reference evidence="4 5" key="1">
    <citation type="submission" date="2017-06" db="EMBL/GenBank/DDBJ databases">
        <title>Complete genome sequence of Nitrospirillum amazonense strain CBAmC, an endophytic nitrogen-fixing and plant growth-promoting bacterium, isolated from sugarcane.</title>
        <authorList>
            <person name="Schwab S."/>
            <person name="dos Santos Teixeira K.R."/>
            <person name="Simoes Araujo J.L."/>
            <person name="Soares Vidal M."/>
            <person name="Borges de Freitas H.R."/>
            <person name="Rivello Crivelaro A.L."/>
            <person name="Bueno de Camargo Nunes A."/>
            <person name="dos Santos C.M."/>
            <person name="Palmeira da Silva Rosa D."/>
            <person name="da Silva Padilha D."/>
            <person name="da Silva E."/>
            <person name="Araujo Terra L."/>
            <person name="Soares Mendes V."/>
            <person name="Farinelli L."/>
            <person name="Magalhaes Cruz L."/>
            <person name="Baldani J.I."/>
        </authorList>
    </citation>
    <scope>NUCLEOTIDE SEQUENCE [LARGE SCALE GENOMIC DNA]</scope>
    <source>
        <strain evidence="4 5">CBAmC</strain>
    </source>
</reference>
<dbReference type="GO" id="GO:0004045">
    <property type="term" value="F:peptidyl-tRNA hydrolase activity"/>
    <property type="evidence" value="ECO:0007669"/>
    <property type="project" value="TreeGrafter"/>
</dbReference>
<dbReference type="GO" id="GO:0072344">
    <property type="term" value="P:rescue of stalled ribosome"/>
    <property type="evidence" value="ECO:0007669"/>
    <property type="project" value="TreeGrafter"/>
</dbReference>
<comment type="similarity">
    <text evidence="1">Belongs to the prokaryotic/mitochondrial release factor family.</text>
</comment>
<evidence type="ECO:0000313" key="4">
    <source>
        <dbReference type="EMBL" id="ASG20629.1"/>
    </source>
</evidence>
<evidence type="ECO:0000313" key="5">
    <source>
        <dbReference type="Proteomes" id="UP000197153"/>
    </source>
</evidence>
<dbReference type="Proteomes" id="UP000197153">
    <property type="component" value="Chromosome 1"/>
</dbReference>
<dbReference type="SUPFAM" id="SSF75620">
    <property type="entry name" value="Release factor"/>
    <property type="match status" value="1"/>
</dbReference>
<dbReference type="AlphaFoldDB" id="A0A248JPV8"/>
<gene>
    <name evidence="4" type="ORF">Y958_07295</name>
</gene>
<feature type="domain" description="Prokaryotic-type class I peptide chain release factors" evidence="3">
    <location>
        <begin position="34"/>
        <end position="50"/>
    </location>
</feature>
<dbReference type="KEGG" id="nao:Y958_07295"/>
<protein>
    <submittedName>
        <fullName evidence="4">Aminoacyl-tRNA hydrolase</fullName>
    </submittedName>
</protein>
<dbReference type="NCBIfam" id="NF006718">
    <property type="entry name" value="PRK09256.1"/>
    <property type="match status" value="1"/>
</dbReference>
<evidence type="ECO:0000256" key="1">
    <source>
        <dbReference type="ARBA" id="ARBA00010835"/>
    </source>
</evidence>
<dbReference type="InterPro" id="IPR000352">
    <property type="entry name" value="Pep_chain_release_fac_I"/>
</dbReference>
<dbReference type="PANTHER" id="PTHR47814:SF1">
    <property type="entry name" value="PEPTIDYL-TRNA HYDROLASE ARFB"/>
    <property type="match status" value="1"/>
</dbReference>
<keyword evidence="5" id="KW-1185">Reference proteome</keyword>
<organism evidence="4 5">
    <name type="scientific">Nitrospirillum viridazoti CBAmc</name>
    <dbReference type="NCBI Taxonomy" id="1441467"/>
    <lineage>
        <taxon>Bacteria</taxon>
        <taxon>Pseudomonadati</taxon>
        <taxon>Pseudomonadota</taxon>
        <taxon>Alphaproteobacteria</taxon>
        <taxon>Rhodospirillales</taxon>
        <taxon>Azospirillaceae</taxon>
        <taxon>Nitrospirillum</taxon>
        <taxon>Nitrospirillum viridazoti</taxon>
    </lineage>
</organism>
<proteinExistence type="inferred from homology"/>
<dbReference type="PANTHER" id="PTHR47814">
    <property type="entry name" value="PEPTIDYL-TRNA HYDROLASE ARFB"/>
    <property type="match status" value="1"/>
</dbReference>
<name>A0A248JPV8_9PROT</name>
<dbReference type="GO" id="GO:0003747">
    <property type="term" value="F:translation release factor activity"/>
    <property type="evidence" value="ECO:0007669"/>
    <property type="project" value="InterPro"/>
</dbReference>
<feature type="region of interest" description="Disordered" evidence="2">
    <location>
        <begin position="122"/>
        <end position="152"/>
    </location>
</feature>
<evidence type="ECO:0000259" key="3">
    <source>
        <dbReference type="PROSITE" id="PS00745"/>
    </source>
</evidence>